<dbReference type="Proteomes" id="UP000030765">
    <property type="component" value="Unassembled WGS sequence"/>
</dbReference>
<dbReference type="AlphaFoldDB" id="A0A084VJG8"/>
<dbReference type="EMBL" id="KE524867">
    <property type="protein sequence ID" value="KFB38112.1"/>
    <property type="molecule type" value="Genomic_DNA"/>
</dbReference>
<evidence type="ECO:0000256" key="1">
    <source>
        <dbReference type="SAM" id="MobiDB-lite"/>
    </source>
</evidence>
<dbReference type="EMBL" id="ATLV01013560">
    <property type="status" value="NOT_ANNOTATED_CDS"/>
    <property type="molecule type" value="Genomic_DNA"/>
</dbReference>
<evidence type="ECO:0000313" key="2">
    <source>
        <dbReference type="EMBL" id="KFB38112.1"/>
    </source>
</evidence>
<organism evidence="2">
    <name type="scientific">Anopheles sinensis</name>
    <name type="common">Mosquito</name>
    <dbReference type="NCBI Taxonomy" id="74873"/>
    <lineage>
        <taxon>Eukaryota</taxon>
        <taxon>Metazoa</taxon>
        <taxon>Ecdysozoa</taxon>
        <taxon>Arthropoda</taxon>
        <taxon>Hexapoda</taxon>
        <taxon>Insecta</taxon>
        <taxon>Pterygota</taxon>
        <taxon>Neoptera</taxon>
        <taxon>Endopterygota</taxon>
        <taxon>Diptera</taxon>
        <taxon>Nematocera</taxon>
        <taxon>Culicoidea</taxon>
        <taxon>Culicidae</taxon>
        <taxon>Anophelinae</taxon>
        <taxon>Anopheles</taxon>
    </lineage>
</organism>
<name>A0A084VJG8_ANOSI</name>
<dbReference type="VEuPathDB" id="VectorBase:ASIC005388"/>
<evidence type="ECO:0000313" key="4">
    <source>
        <dbReference type="Proteomes" id="UP000030765"/>
    </source>
</evidence>
<protein>
    <submittedName>
        <fullName evidence="2 3">Major facilitator superfamily transporter</fullName>
    </submittedName>
</protein>
<sequence>MKNLEGLLEKYIPIDFGCKAIGWHYGMARIVGNSRTRSRCQGRKRGRGAGWRNGEDGILTLVRSRVERNLGWKLSGFPTKGGYLRRVPESKANLRYFGSAGRKWYERKGGKDERRKRATRTFIDRTEKCIMHRGAEPRVASSDGDGDNDDAG</sequence>
<gene>
    <name evidence="2" type="ORF">ZHAS_00005388</name>
</gene>
<feature type="region of interest" description="Disordered" evidence="1">
    <location>
        <begin position="133"/>
        <end position="152"/>
    </location>
</feature>
<accession>A0A084VJG8</accession>
<keyword evidence="4" id="KW-1185">Reference proteome</keyword>
<dbReference type="EnsemblMetazoa" id="ASIC005388-RA">
    <property type="protein sequence ID" value="ASIC005388-PA"/>
    <property type="gene ID" value="ASIC005388"/>
</dbReference>
<reference evidence="3" key="2">
    <citation type="submission" date="2020-05" db="UniProtKB">
        <authorList>
            <consortium name="EnsemblMetazoa"/>
        </authorList>
    </citation>
    <scope>IDENTIFICATION</scope>
</reference>
<evidence type="ECO:0000313" key="3">
    <source>
        <dbReference type="EnsemblMetazoa" id="ASIC005388-PA"/>
    </source>
</evidence>
<reference evidence="2 4" key="1">
    <citation type="journal article" date="2014" name="BMC Genomics">
        <title>Genome sequence of Anopheles sinensis provides insight into genetics basis of mosquito competence for malaria parasites.</title>
        <authorList>
            <person name="Zhou D."/>
            <person name="Zhang D."/>
            <person name="Ding G."/>
            <person name="Shi L."/>
            <person name="Hou Q."/>
            <person name="Ye Y."/>
            <person name="Xu Y."/>
            <person name="Zhou H."/>
            <person name="Xiong C."/>
            <person name="Li S."/>
            <person name="Yu J."/>
            <person name="Hong S."/>
            <person name="Yu X."/>
            <person name="Zou P."/>
            <person name="Chen C."/>
            <person name="Chang X."/>
            <person name="Wang W."/>
            <person name="Lv Y."/>
            <person name="Sun Y."/>
            <person name="Ma L."/>
            <person name="Shen B."/>
            <person name="Zhu C."/>
        </authorList>
    </citation>
    <scope>NUCLEOTIDE SEQUENCE [LARGE SCALE GENOMIC DNA]</scope>
</reference>
<proteinExistence type="predicted"/>